<evidence type="ECO:0000313" key="2">
    <source>
        <dbReference type="EMBL" id="SDI73389.1"/>
    </source>
</evidence>
<evidence type="ECO:0000259" key="1">
    <source>
        <dbReference type="Pfam" id="PF12728"/>
    </source>
</evidence>
<dbReference type="SUPFAM" id="SSF53850">
    <property type="entry name" value="Periplasmic binding protein-like II"/>
    <property type="match status" value="1"/>
</dbReference>
<dbReference type="EMBL" id="FNEN01000005">
    <property type="protein sequence ID" value="SDI73389.1"/>
    <property type="molecule type" value="Genomic_DNA"/>
</dbReference>
<protein>
    <submittedName>
        <fullName evidence="2">NitT/TauT family transport system substrate-binding protein</fullName>
    </submittedName>
</protein>
<accession>A0A1G8MZG6</accession>
<keyword evidence="3" id="KW-1185">Reference proteome</keyword>
<dbReference type="PANTHER" id="PTHR30024:SF45">
    <property type="entry name" value="ABC TRANSPORTER SUBSTRATE-BINDING PROTEIN"/>
    <property type="match status" value="1"/>
</dbReference>
<dbReference type="PANTHER" id="PTHR30024">
    <property type="entry name" value="ALIPHATIC SULFONATES-BINDING PROTEIN-RELATED"/>
    <property type="match status" value="1"/>
</dbReference>
<dbReference type="OrthoDB" id="2579918at2"/>
<dbReference type="Gene3D" id="3.40.190.10">
    <property type="entry name" value="Periplasmic binding protein-like II"/>
    <property type="match status" value="2"/>
</dbReference>
<name>A0A1G8MZG6_9BACI</name>
<dbReference type="Pfam" id="PF12728">
    <property type="entry name" value="HTH_17"/>
    <property type="match status" value="1"/>
</dbReference>
<dbReference type="InterPro" id="IPR036388">
    <property type="entry name" value="WH-like_DNA-bd_sf"/>
</dbReference>
<dbReference type="RefSeq" id="WP_090397696.1">
    <property type="nucleotide sequence ID" value="NZ_FNEN01000005.1"/>
</dbReference>
<evidence type="ECO:0000313" key="3">
    <source>
        <dbReference type="Proteomes" id="UP000198853"/>
    </source>
</evidence>
<dbReference type="Gene3D" id="1.10.10.10">
    <property type="entry name" value="Winged helix-like DNA-binding domain superfamily/Winged helix DNA-binding domain"/>
    <property type="match status" value="1"/>
</dbReference>
<dbReference type="SUPFAM" id="SSF46955">
    <property type="entry name" value="Putative DNA-binding domain"/>
    <property type="match status" value="1"/>
</dbReference>
<dbReference type="Proteomes" id="UP000198853">
    <property type="component" value="Unassembled WGS sequence"/>
</dbReference>
<proteinExistence type="predicted"/>
<organism evidence="2 3">
    <name type="scientific">Natribacillus halophilus</name>
    <dbReference type="NCBI Taxonomy" id="549003"/>
    <lineage>
        <taxon>Bacteria</taxon>
        <taxon>Bacillati</taxon>
        <taxon>Bacillota</taxon>
        <taxon>Bacilli</taxon>
        <taxon>Bacillales</taxon>
        <taxon>Bacillaceae</taxon>
        <taxon>Natribacillus</taxon>
    </lineage>
</organism>
<feature type="domain" description="Helix-turn-helix" evidence="1">
    <location>
        <begin position="8"/>
        <end position="56"/>
    </location>
</feature>
<dbReference type="InterPro" id="IPR041657">
    <property type="entry name" value="HTH_17"/>
</dbReference>
<dbReference type="AlphaFoldDB" id="A0A1G8MZG6"/>
<sequence length="394" mass="45352">MQKELNLITMQDAMDMLHVSRSTIDRWRKSKGLPYIKIGKEIFFNEKDVYTWVKQHTKIEETYEDQRDLPETIIIGYQSQTAHMWSSLIMKELHLFEEEIALTHPNRRINIQWVNATNGLDLVEGMISGKINIASLGDFPIIMSQQISNLLPKFNPVLLGFDGKTSHSAGISLVIPRGKKYRDLFRSRGSTIATVVNSSASHRLNQWLPNTDFNFEIINQDMNSNYTNIMNGYVEASVMWEPYVSLSQLQGARTIDCEGFNDDYLTGVMAQDQWAQKNDDLVIAYLKAHIRAHQIARRSPSKVANIISKSIGIQHLISTEIISKVRWDAAVYHQDLKALKNLWNNNNSNYGSDYPDNMSINYQGYYIDEASKKLNLNRPLDQPLEGEWDRDILY</sequence>
<gene>
    <name evidence="2" type="ORF">SAMN04488123_105123</name>
</gene>
<dbReference type="InterPro" id="IPR009061">
    <property type="entry name" value="DNA-bd_dom_put_sf"/>
</dbReference>
<reference evidence="2 3" key="1">
    <citation type="submission" date="2016-10" db="EMBL/GenBank/DDBJ databases">
        <authorList>
            <person name="de Groot N.N."/>
        </authorList>
    </citation>
    <scope>NUCLEOTIDE SEQUENCE [LARGE SCALE GENOMIC DNA]</scope>
    <source>
        <strain evidence="2 3">DSM 21771</strain>
    </source>
</reference>